<dbReference type="NCBIfam" id="TIGR01951">
    <property type="entry name" value="nusB"/>
    <property type="match status" value="1"/>
</dbReference>
<evidence type="ECO:0000256" key="1">
    <source>
        <dbReference type="ARBA" id="ARBA00005952"/>
    </source>
</evidence>
<gene>
    <name evidence="6 9" type="primary">nusB</name>
    <name evidence="9" type="ORF">F7P68_0000625</name>
    <name evidence="8" type="ORF">SN16_00615</name>
</gene>
<comment type="function">
    <text evidence="6">Involved in transcription antitermination. Required for transcription of ribosomal RNA (rRNA) genes. Binds specifically to the boxA antiterminator sequence of the ribosomal RNA (rrn) operons.</text>
</comment>
<dbReference type="EMBL" id="JABEVU030000001">
    <property type="protein sequence ID" value="MDB0579040.1"/>
    <property type="molecule type" value="Genomic_DNA"/>
</dbReference>
<comment type="caution">
    <text evidence="8">The sequence shown here is derived from an EMBL/GenBank/DDBJ whole genome shotgun (WGS) entry which is preliminary data.</text>
</comment>
<evidence type="ECO:0000256" key="5">
    <source>
        <dbReference type="ARBA" id="ARBA00023163"/>
    </source>
</evidence>
<accession>A0A0C2HQW4</accession>
<keyword evidence="2 6" id="KW-0889">Transcription antitermination</keyword>
<evidence type="ECO:0000313" key="10">
    <source>
        <dbReference type="Proteomes" id="UP000031546"/>
    </source>
</evidence>
<sequence length="133" mass="15536">MNRHEQRKKIFQIIFQVDHGLVGVEETAFHHLYRDYDYIRQIVDYFLENSESVDGGISDHLTSYTLERIPKVERNILRTAISELLHGDSPQRVVINEAILLTKLYGEKDGYRFVNGVLKNFITETDEQSNGEH</sequence>
<dbReference type="RefSeq" id="WP_040104675.1">
    <property type="nucleotide sequence ID" value="NZ_CANMYM010000001.1"/>
</dbReference>
<evidence type="ECO:0000256" key="3">
    <source>
        <dbReference type="ARBA" id="ARBA00022884"/>
    </source>
</evidence>
<evidence type="ECO:0000259" key="7">
    <source>
        <dbReference type="Pfam" id="PF01029"/>
    </source>
</evidence>
<feature type="domain" description="NusB/RsmB/TIM44" evidence="7">
    <location>
        <begin position="5"/>
        <end position="122"/>
    </location>
</feature>
<name>A0A0C2HQW4_9STAP</name>
<dbReference type="GeneID" id="77844042"/>
<reference evidence="9 11" key="4">
    <citation type="submission" date="2022-12" db="EMBL/GenBank/DDBJ databases">
        <title>Genome analysis and biological profiling of marine Salinicoccus roseus MOSEL-ME25.</title>
        <authorList>
            <person name="Mirza F.T."/>
            <person name="Xie Y."/>
            <person name="Shinwari Z.K."/>
        </authorList>
    </citation>
    <scope>NUCLEOTIDE SEQUENCE [LARGE SCALE GENOMIC DNA]</scope>
    <source>
        <strain evidence="9 11">MOSEL-ME25</strain>
    </source>
</reference>
<dbReference type="EMBL" id="JXII01000001">
    <property type="protein sequence ID" value="KIH71901.1"/>
    <property type="molecule type" value="Genomic_DNA"/>
</dbReference>
<dbReference type="STRING" id="45670.SN16_00615"/>
<proteinExistence type="inferred from homology"/>
<reference evidence="11" key="2">
    <citation type="submission" date="2020-04" db="EMBL/GenBank/DDBJ databases">
        <title>Genome analysis and biological profiling of marine Cellulosimicrobium funkei MOSEL-ME6.</title>
        <authorList>
            <person name="Tanveer F."/>
            <person name="Xie Y."/>
            <person name="Shinwari Z.K."/>
        </authorList>
    </citation>
    <scope>NUCLEOTIDE SEQUENCE [LARGE SCALE GENOMIC DNA]</scope>
    <source>
        <strain evidence="11">MOSEL-ME25</strain>
    </source>
</reference>
<dbReference type="GO" id="GO:0006353">
    <property type="term" value="P:DNA-templated transcription termination"/>
    <property type="evidence" value="ECO:0007669"/>
    <property type="project" value="UniProtKB-UniRule"/>
</dbReference>
<organism evidence="8 10">
    <name type="scientific">Salinicoccus roseus</name>
    <dbReference type="NCBI Taxonomy" id="45670"/>
    <lineage>
        <taxon>Bacteria</taxon>
        <taxon>Bacillati</taxon>
        <taxon>Bacillota</taxon>
        <taxon>Bacilli</taxon>
        <taxon>Bacillales</taxon>
        <taxon>Staphylococcaceae</taxon>
        <taxon>Salinicoccus</taxon>
    </lineage>
</organism>
<protein>
    <recommendedName>
        <fullName evidence="6">Transcription antitermination protein NusB</fullName>
    </recommendedName>
    <alternativeName>
        <fullName evidence="6">Antitermination factor NusB</fullName>
    </alternativeName>
</protein>
<dbReference type="InterPro" id="IPR035926">
    <property type="entry name" value="NusB-like_sf"/>
</dbReference>
<keyword evidence="11" id="KW-1185">Reference proteome</keyword>
<evidence type="ECO:0000256" key="4">
    <source>
        <dbReference type="ARBA" id="ARBA00023015"/>
    </source>
</evidence>
<dbReference type="Proteomes" id="UP000031546">
    <property type="component" value="Unassembled WGS sequence"/>
</dbReference>
<dbReference type="OrthoDB" id="9811381at2"/>
<dbReference type="GO" id="GO:0005829">
    <property type="term" value="C:cytosol"/>
    <property type="evidence" value="ECO:0007669"/>
    <property type="project" value="TreeGrafter"/>
</dbReference>
<keyword evidence="5 6" id="KW-0804">Transcription</keyword>
<dbReference type="Proteomes" id="UP000527860">
    <property type="component" value="Unassembled WGS sequence"/>
</dbReference>
<keyword evidence="4 6" id="KW-0805">Transcription regulation</keyword>
<evidence type="ECO:0000313" key="8">
    <source>
        <dbReference type="EMBL" id="KIH71901.1"/>
    </source>
</evidence>
<dbReference type="HAMAP" id="MF_00073">
    <property type="entry name" value="NusB"/>
    <property type="match status" value="1"/>
</dbReference>
<dbReference type="PANTHER" id="PTHR11078:SF3">
    <property type="entry name" value="ANTITERMINATION NUSB DOMAIN-CONTAINING PROTEIN"/>
    <property type="match status" value="1"/>
</dbReference>
<dbReference type="InterPro" id="IPR006027">
    <property type="entry name" value="NusB_RsmB_TIM44"/>
</dbReference>
<dbReference type="PANTHER" id="PTHR11078">
    <property type="entry name" value="N UTILIZATION SUBSTANCE PROTEIN B-RELATED"/>
    <property type="match status" value="1"/>
</dbReference>
<dbReference type="AlphaFoldDB" id="A0A0C2HQW4"/>
<reference evidence="9" key="3">
    <citation type="submission" date="2020-04" db="EMBL/GenBank/DDBJ databases">
        <authorList>
            <person name="Tanveer F."/>
            <person name="Xie Y."/>
            <person name="Shinwari Z.K."/>
        </authorList>
    </citation>
    <scope>NUCLEOTIDE SEQUENCE</scope>
    <source>
        <strain evidence="9">MOSEL-ME25</strain>
    </source>
</reference>
<reference evidence="8 10" key="1">
    <citation type="submission" date="2015-01" db="EMBL/GenBank/DDBJ databases">
        <title>Genome sequences of high lactate-tolerant strain Salinicoccus roseus W12 with industrial interest.</title>
        <authorList>
            <person name="Wang H."/>
            <person name="Yu B."/>
        </authorList>
    </citation>
    <scope>NUCLEOTIDE SEQUENCE [LARGE SCALE GENOMIC DNA]</scope>
    <source>
        <strain evidence="8 10">W12</strain>
    </source>
</reference>
<comment type="similarity">
    <text evidence="1 6">Belongs to the NusB family.</text>
</comment>
<dbReference type="SUPFAM" id="SSF48013">
    <property type="entry name" value="NusB-like"/>
    <property type="match status" value="1"/>
</dbReference>
<evidence type="ECO:0000313" key="9">
    <source>
        <dbReference type="EMBL" id="MDB0579040.1"/>
    </source>
</evidence>
<dbReference type="InterPro" id="IPR011605">
    <property type="entry name" value="NusB_fam"/>
</dbReference>
<dbReference type="GO" id="GO:0003723">
    <property type="term" value="F:RNA binding"/>
    <property type="evidence" value="ECO:0007669"/>
    <property type="project" value="UniProtKB-UniRule"/>
</dbReference>
<evidence type="ECO:0000256" key="2">
    <source>
        <dbReference type="ARBA" id="ARBA00022814"/>
    </source>
</evidence>
<dbReference type="GO" id="GO:0031564">
    <property type="term" value="P:transcription antitermination"/>
    <property type="evidence" value="ECO:0007669"/>
    <property type="project" value="UniProtKB-KW"/>
</dbReference>
<dbReference type="Gene3D" id="1.10.940.10">
    <property type="entry name" value="NusB-like"/>
    <property type="match status" value="1"/>
</dbReference>
<dbReference type="Pfam" id="PF01029">
    <property type="entry name" value="NusB"/>
    <property type="match status" value="1"/>
</dbReference>
<keyword evidence="3 6" id="KW-0694">RNA-binding</keyword>
<evidence type="ECO:0000256" key="6">
    <source>
        <dbReference type="HAMAP-Rule" id="MF_00073"/>
    </source>
</evidence>
<evidence type="ECO:0000313" key="11">
    <source>
        <dbReference type="Proteomes" id="UP000527860"/>
    </source>
</evidence>